<protein>
    <submittedName>
        <fullName evidence="2">Uncharacterized protein</fullName>
    </submittedName>
</protein>
<dbReference type="AlphaFoldDB" id="A0A6A0AKW2"/>
<organism evidence="2 3">
    <name type="scientific">Haematococcus lacustris</name>
    <name type="common">Green alga</name>
    <name type="synonym">Haematococcus pluvialis</name>
    <dbReference type="NCBI Taxonomy" id="44745"/>
    <lineage>
        <taxon>Eukaryota</taxon>
        <taxon>Viridiplantae</taxon>
        <taxon>Chlorophyta</taxon>
        <taxon>core chlorophytes</taxon>
        <taxon>Chlorophyceae</taxon>
        <taxon>CS clade</taxon>
        <taxon>Chlamydomonadales</taxon>
        <taxon>Haematococcaceae</taxon>
        <taxon>Haematococcus</taxon>
    </lineage>
</organism>
<reference evidence="2 3" key="1">
    <citation type="submission" date="2020-02" db="EMBL/GenBank/DDBJ databases">
        <title>Draft genome sequence of Haematococcus lacustris strain NIES-144.</title>
        <authorList>
            <person name="Morimoto D."/>
            <person name="Nakagawa S."/>
            <person name="Yoshida T."/>
            <person name="Sawayama S."/>
        </authorList>
    </citation>
    <scope>NUCLEOTIDE SEQUENCE [LARGE SCALE GENOMIC DNA]</scope>
    <source>
        <strain evidence="2 3">NIES-144</strain>
    </source>
</reference>
<gene>
    <name evidence="2" type="ORF">HaLaN_31725</name>
</gene>
<dbReference type="Proteomes" id="UP000485058">
    <property type="component" value="Unassembled WGS sequence"/>
</dbReference>
<keyword evidence="3" id="KW-1185">Reference proteome</keyword>
<accession>A0A6A0AKW2</accession>
<evidence type="ECO:0000313" key="3">
    <source>
        <dbReference type="Proteomes" id="UP000485058"/>
    </source>
</evidence>
<feature type="region of interest" description="Disordered" evidence="1">
    <location>
        <begin position="30"/>
        <end position="60"/>
    </location>
</feature>
<evidence type="ECO:0000313" key="2">
    <source>
        <dbReference type="EMBL" id="GFH32497.1"/>
    </source>
</evidence>
<proteinExistence type="predicted"/>
<comment type="caution">
    <text evidence="2">The sequence shown here is derived from an EMBL/GenBank/DDBJ whole genome shotgun (WGS) entry which is preliminary data.</text>
</comment>
<sequence length="60" mass="6343">MDQRMLHHQLQAHAAAGLLRVCWDREDGLEGQGLGSGQSDPCEGHGGDGGGGRIWARCST</sequence>
<name>A0A6A0AKW2_HAELA</name>
<evidence type="ECO:0000256" key="1">
    <source>
        <dbReference type="SAM" id="MobiDB-lite"/>
    </source>
</evidence>
<dbReference type="EMBL" id="BLLF01006714">
    <property type="protein sequence ID" value="GFH32497.1"/>
    <property type="molecule type" value="Genomic_DNA"/>
</dbReference>
<feature type="non-terminal residue" evidence="2">
    <location>
        <position position="1"/>
    </location>
</feature>